<feature type="transmembrane region" description="Helical" evidence="10">
    <location>
        <begin position="193"/>
        <end position="215"/>
    </location>
</feature>
<dbReference type="Pfam" id="PF01554">
    <property type="entry name" value="MatE"/>
    <property type="match status" value="2"/>
</dbReference>
<keyword evidence="3" id="KW-0050">Antiport</keyword>
<dbReference type="PANTHER" id="PTHR43298:SF2">
    <property type="entry name" value="FMN_FAD EXPORTER YEEO-RELATED"/>
    <property type="match status" value="1"/>
</dbReference>
<dbReference type="InterPro" id="IPR050222">
    <property type="entry name" value="MATE_MdtK"/>
</dbReference>
<gene>
    <name evidence="11" type="ORF">SAMN04487947_0677</name>
</gene>
<dbReference type="NCBIfam" id="TIGR00797">
    <property type="entry name" value="matE"/>
    <property type="match status" value="1"/>
</dbReference>
<dbReference type="CDD" id="cd13137">
    <property type="entry name" value="MATE_NorM_like"/>
    <property type="match status" value="1"/>
</dbReference>
<dbReference type="InterPro" id="IPR002528">
    <property type="entry name" value="MATE_fam"/>
</dbReference>
<feature type="transmembrane region" description="Helical" evidence="10">
    <location>
        <begin position="354"/>
        <end position="376"/>
    </location>
</feature>
<dbReference type="OrthoDB" id="214119at2157"/>
<evidence type="ECO:0000256" key="5">
    <source>
        <dbReference type="ARBA" id="ARBA00022692"/>
    </source>
</evidence>
<evidence type="ECO:0000313" key="12">
    <source>
        <dbReference type="Proteomes" id="UP000198531"/>
    </source>
</evidence>
<evidence type="ECO:0000256" key="9">
    <source>
        <dbReference type="ARBA" id="ARBA00031636"/>
    </source>
</evidence>
<proteinExistence type="predicted"/>
<dbReference type="GO" id="GO:0005886">
    <property type="term" value="C:plasma membrane"/>
    <property type="evidence" value="ECO:0007669"/>
    <property type="project" value="UniProtKB-SubCell"/>
</dbReference>
<dbReference type="GO" id="GO:0006811">
    <property type="term" value="P:monoatomic ion transport"/>
    <property type="evidence" value="ECO:0007669"/>
    <property type="project" value="UniProtKB-KW"/>
</dbReference>
<dbReference type="PANTHER" id="PTHR43298">
    <property type="entry name" value="MULTIDRUG RESISTANCE PROTEIN NORM-RELATED"/>
    <property type="match status" value="1"/>
</dbReference>
<dbReference type="GO" id="GO:0015297">
    <property type="term" value="F:antiporter activity"/>
    <property type="evidence" value="ECO:0007669"/>
    <property type="project" value="UniProtKB-KW"/>
</dbReference>
<evidence type="ECO:0000256" key="7">
    <source>
        <dbReference type="ARBA" id="ARBA00023065"/>
    </source>
</evidence>
<dbReference type="AlphaFoldDB" id="A0A1I6G783"/>
<dbReference type="Proteomes" id="UP000198531">
    <property type="component" value="Unassembled WGS sequence"/>
</dbReference>
<evidence type="ECO:0000256" key="8">
    <source>
        <dbReference type="ARBA" id="ARBA00023136"/>
    </source>
</evidence>
<keyword evidence="12" id="KW-1185">Reference proteome</keyword>
<dbReference type="STRING" id="553469.SAMN04487947_0677"/>
<evidence type="ECO:0000256" key="3">
    <source>
        <dbReference type="ARBA" id="ARBA00022449"/>
    </source>
</evidence>
<evidence type="ECO:0000256" key="4">
    <source>
        <dbReference type="ARBA" id="ARBA00022475"/>
    </source>
</evidence>
<reference evidence="12" key="1">
    <citation type="submission" date="2016-10" db="EMBL/GenBank/DDBJ databases">
        <authorList>
            <person name="Varghese N."/>
            <person name="Submissions S."/>
        </authorList>
    </citation>
    <scope>NUCLEOTIDE SEQUENCE [LARGE SCALE GENOMIC DNA]</scope>
    <source>
        <strain evidence="12">CGMCC 1.7736</strain>
    </source>
</reference>
<feature type="transmembrane region" description="Helical" evidence="10">
    <location>
        <begin position="163"/>
        <end position="187"/>
    </location>
</feature>
<feature type="transmembrane region" description="Helical" evidence="10">
    <location>
        <begin position="388"/>
        <end position="407"/>
    </location>
</feature>
<sequence>MNGGRLRDVWTRVFALAWPVMAEQTTRTLMRTVDIVVTAALSPAAVVAIGLADLFARFPLRIGLGLGGAAIALSSQDTGSGADANRDEAVTQALLVAFLVGVPFVLVGVLFGETAVGLFPASDDAVRLGGTYLAVVFATAPARLVALVAARSLQGLGDTLTPMYVNVVANVVNVSLSVGLGFGLLGLPRLEVFGVGLATSAANALSATLLVAAVYRPESPVTFARPTDATIGAQLVRVSLPRVAEGFAAELAEFPFNALLLSFGDVANAGFQIGRRVYQQVTGPLVRGYNTAASILVGQALGRGDPATARYEGWATAVLALGTVGVVGLLLVVFADPVVAVLGFGGSGEALTYAAEFAVVYGLSAPLLALFVALSGALQGAGATRIPFVARLTGMFGFFVGLSYVAVEVLGTGLVGVYVGVFAAYAWMGLFVFVAFRYADWAGTAAGLLRERGSIEGDD</sequence>
<keyword evidence="7" id="KW-0406">Ion transport</keyword>
<keyword evidence="4" id="KW-1003">Cell membrane</keyword>
<evidence type="ECO:0000256" key="6">
    <source>
        <dbReference type="ARBA" id="ARBA00022989"/>
    </source>
</evidence>
<dbReference type="RefSeq" id="WP_089804587.1">
    <property type="nucleotide sequence ID" value="NZ_FOYT01000001.1"/>
</dbReference>
<keyword evidence="5 10" id="KW-0812">Transmembrane</keyword>
<evidence type="ECO:0000313" key="11">
    <source>
        <dbReference type="EMBL" id="SFR38054.1"/>
    </source>
</evidence>
<feature type="transmembrane region" description="Helical" evidence="10">
    <location>
        <begin position="413"/>
        <end position="436"/>
    </location>
</feature>
<dbReference type="InterPro" id="IPR048279">
    <property type="entry name" value="MdtK-like"/>
</dbReference>
<keyword evidence="6 10" id="KW-1133">Transmembrane helix</keyword>
<organism evidence="11 12">
    <name type="scientific">Halogeometricum rufum</name>
    <dbReference type="NCBI Taxonomy" id="553469"/>
    <lineage>
        <taxon>Archaea</taxon>
        <taxon>Methanobacteriati</taxon>
        <taxon>Methanobacteriota</taxon>
        <taxon>Stenosarchaea group</taxon>
        <taxon>Halobacteria</taxon>
        <taxon>Halobacteriales</taxon>
        <taxon>Haloferacaceae</taxon>
        <taxon>Halogeometricum</taxon>
    </lineage>
</organism>
<feature type="transmembrane region" description="Helical" evidence="10">
    <location>
        <begin position="132"/>
        <end position="151"/>
    </location>
</feature>
<dbReference type="EMBL" id="FOYT01000001">
    <property type="protein sequence ID" value="SFR38054.1"/>
    <property type="molecule type" value="Genomic_DNA"/>
</dbReference>
<feature type="transmembrane region" description="Helical" evidence="10">
    <location>
        <begin position="313"/>
        <end position="334"/>
    </location>
</feature>
<protein>
    <recommendedName>
        <fullName evidence="9">Multidrug-efflux transporter</fullName>
    </recommendedName>
</protein>
<name>A0A1I6G783_9EURY</name>
<accession>A0A1I6G783</accession>
<evidence type="ECO:0000256" key="1">
    <source>
        <dbReference type="ARBA" id="ARBA00004651"/>
    </source>
</evidence>
<evidence type="ECO:0000256" key="10">
    <source>
        <dbReference type="SAM" id="Phobius"/>
    </source>
</evidence>
<feature type="transmembrane region" description="Helical" evidence="10">
    <location>
        <begin position="93"/>
        <end position="112"/>
    </location>
</feature>
<keyword evidence="2" id="KW-0813">Transport</keyword>
<comment type="subcellular location">
    <subcellularLocation>
        <location evidence="1">Cell membrane</location>
        <topology evidence="1">Multi-pass membrane protein</topology>
    </subcellularLocation>
</comment>
<dbReference type="PIRSF" id="PIRSF006603">
    <property type="entry name" value="DinF"/>
    <property type="match status" value="1"/>
</dbReference>
<dbReference type="GO" id="GO:0042910">
    <property type="term" value="F:xenobiotic transmembrane transporter activity"/>
    <property type="evidence" value="ECO:0007669"/>
    <property type="project" value="InterPro"/>
</dbReference>
<keyword evidence="8 10" id="KW-0472">Membrane</keyword>
<evidence type="ECO:0000256" key="2">
    <source>
        <dbReference type="ARBA" id="ARBA00022448"/>
    </source>
</evidence>